<evidence type="ECO:0000313" key="1">
    <source>
        <dbReference type="EMBL" id="KOO69473.1"/>
    </source>
</evidence>
<gene>
    <name evidence="1" type="ORF">ACU52_02105</name>
</gene>
<dbReference type="EMBL" id="LFQU01000002">
    <property type="protein sequence ID" value="KOO69473.1"/>
    <property type="molecule type" value="Genomic_DNA"/>
</dbReference>
<sequence length="214" mass="24805">MSHPLWSDEYWLLLMQLYQRKPAGIKPLYSRGMVELSLELHIPPHYLYEQMFSLRRAATPRLGRLWATYGDNPRRLSRDVKVLRSMAGFSNAALFYDGVAMHESFERDFRPMPSCGQLMPMMLIIILDQYFRLTPATMVRNTPEIAELSKLMGIKADVVVEVMETFQTFDPYLNRSKAQPSPLTDECRRVWQRYGNGNPEELSSLAAQLKAYFG</sequence>
<dbReference type="Proteomes" id="UP000036951">
    <property type="component" value="Unassembled WGS sequence"/>
</dbReference>
<accession>A0A8E1USU9</accession>
<proteinExistence type="predicted"/>
<dbReference type="OrthoDB" id="1068063at2"/>
<dbReference type="AlphaFoldDB" id="A0A8E1USU9"/>
<protein>
    <submittedName>
        <fullName evidence="1">Uncharacterized protein</fullName>
    </submittedName>
</protein>
<organism evidence="1 2">
    <name type="scientific">Xylanibacter rarus</name>
    <dbReference type="NCBI Taxonomy" id="1676614"/>
    <lineage>
        <taxon>Bacteria</taxon>
        <taxon>Pseudomonadati</taxon>
        <taxon>Bacteroidota</taxon>
        <taxon>Bacteroidia</taxon>
        <taxon>Bacteroidales</taxon>
        <taxon>Prevotellaceae</taxon>
        <taxon>Xylanibacter</taxon>
    </lineage>
</organism>
<name>A0A8E1USU9_9BACT</name>
<dbReference type="RefSeq" id="WP_053397567.1">
    <property type="nucleotide sequence ID" value="NZ_DAWBWQ010000055.1"/>
</dbReference>
<comment type="caution">
    <text evidence="1">The sequence shown here is derived from an EMBL/GenBank/DDBJ whole genome shotgun (WGS) entry which is preliminary data.</text>
</comment>
<reference evidence="1 2" key="1">
    <citation type="submission" date="2015-06" db="EMBL/GenBank/DDBJ databases">
        <title>Prevotella sp. 109, sp. nov., a novel member of the family Prevotellaceae isolated from human faeces.</title>
        <authorList>
            <person name="Shkoporov A.N."/>
            <person name="Chaplin A.V."/>
            <person name="Kafarskaia L.I."/>
            <person name="Efimov B.A."/>
        </authorList>
    </citation>
    <scope>NUCLEOTIDE SEQUENCE [LARGE SCALE GENOMIC DNA]</scope>
    <source>
        <strain evidence="1 2">109</strain>
    </source>
</reference>
<keyword evidence="2" id="KW-1185">Reference proteome</keyword>
<evidence type="ECO:0000313" key="2">
    <source>
        <dbReference type="Proteomes" id="UP000036951"/>
    </source>
</evidence>